<dbReference type="AlphaFoldDB" id="Q7X111"/>
<evidence type="ECO:0000313" key="1">
    <source>
        <dbReference type="EMBL" id="AAO72117.1"/>
    </source>
</evidence>
<reference evidence="1" key="1">
    <citation type="submission" date="2003-01" db="EMBL/GenBank/DDBJ databases">
        <title>A self-mobilizing plasmid from a South American citrus canker strain carries required pathogenicity gene pthB.</title>
        <authorList>
            <person name="Yuan Q."/>
            <person name="Brunings A.M."/>
            <person name="El-Yacoubi B."/>
            <person name="Shanker S."/>
            <person name="Gabriel D.W."/>
        </authorList>
    </citation>
    <scope>NUCLEOTIDE SEQUENCE</scope>
    <source>
        <plasmid evidence="1">pXcB</plasmid>
    </source>
</reference>
<sequence length="128" mass="14778">MRTFVLAHRDSPRFPRLYPAPKRGKLNVTVALLPSLFFNDEEAMLTLTKKELAVLDEAQPDYAVYLVEAEHESSRWWRMTVKLPTQNKAYEVVTALGKTKLWKRLDIAVDFIKESCPHTKTVFVVFAP</sequence>
<dbReference type="EMBL" id="AY228335">
    <property type="protein sequence ID" value="AAO72117.1"/>
    <property type="molecule type" value="Genomic_DNA"/>
</dbReference>
<name>Q7X111_XANCI</name>
<gene>
    <name evidence="1" type="primary">mobD</name>
</gene>
<proteinExistence type="predicted"/>
<protein>
    <submittedName>
        <fullName evidence="1">MobD</fullName>
    </submittedName>
</protein>
<keyword evidence="1" id="KW-0614">Plasmid</keyword>
<accession>Q7X111</accession>
<geneLocation type="plasmid" evidence="1">
    <name>pXcB</name>
</geneLocation>
<organism evidence="1">
    <name type="scientific">Xanthomonas citri</name>
    <name type="common">Xanthomonas campestris pv. citri</name>
    <dbReference type="NCBI Taxonomy" id="346"/>
    <lineage>
        <taxon>Bacteria</taxon>
        <taxon>Pseudomonadati</taxon>
        <taxon>Pseudomonadota</taxon>
        <taxon>Gammaproteobacteria</taxon>
        <taxon>Lysobacterales</taxon>
        <taxon>Lysobacteraceae</taxon>
        <taxon>Xanthomonas</taxon>
    </lineage>
</organism>